<organism evidence="2 3">
    <name type="scientific">Obba rivulosa</name>
    <dbReference type="NCBI Taxonomy" id="1052685"/>
    <lineage>
        <taxon>Eukaryota</taxon>
        <taxon>Fungi</taxon>
        <taxon>Dikarya</taxon>
        <taxon>Basidiomycota</taxon>
        <taxon>Agaricomycotina</taxon>
        <taxon>Agaricomycetes</taxon>
        <taxon>Polyporales</taxon>
        <taxon>Gelatoporiaceae</taxon>
        <taxon>Obba</taxon>
    </lineage>
</organism>
<dbReference type="Proteomes" id="UP000250043">
    <property type="component" value="Unassembled WGS sequence"/>
</dbReference>
<dbReference type="GO" id="GO:0047617">
    <property type="term" value="F:fatty acyl-CoA hydrolase activity"/>
    <property type="evidence" value="ECO:0007669"/>
    <property type="project" value="InterPro"/>
</dbReference>
<dbReference type="InterPro" id="IPR039298">
    <property type="entry name" value="ACOT13"/>
</dbReference>
<dbReference type="AlphaFoldDB" id="A0A8E2DRF6"/>
<name>A0A8E2DRF6_9APHY</name>
<dbReference type="PANTHER" id="PTHR21660">
    <property type="entry name" value="THIOESTERASE SUPERFAMILY MEMBER-RELATED"/>
    <property type="match status" value="1"/>
</dbReference>
<dbReference type="EMBL" id="KV722343">
    <property type="protein sequence ID" value="OCH94489.1"/>
    <property type="molecule type" value="Genomic_DNA"/>
</dbReference>
<dbReference type="OrthoDB" id="2831072at2759"/>
<proteinExistence type="predicted"/>
<dbReference type="Gene3D" id="3.10.129.10">
    <property type="entry name" value="Hotdog Thioesterase"/>
    <property type="match status" value="1"/>
</dbReference>
<keyword evidence="1" id="KW-0378">Hydrolase</keyword>
<sequence length="221" mass="23443">MDHRNLPPAPAPNYHPEAILGNLTLEQKQHSVNILAFNIAHHAGSRVFGHDVAKGLKLTEAWVRPLTMGVRDDLIDASPSAPSEQLGINSKKALRGHTVCEILVEEGMMNVHGGLAGACAVLLLDIATFSSLFTLSLVAGVSAWGLSTAMNITWHAAARQGTQLRFVSTTLSHGGRVSAARCEVYDAKTAKLLISAVHTIAPLKTSSNSSVKPPGFSQSKL</sequence>
<gene>
    <name evidence="2" type="ORF">OBBRIDRAFT_769543</name>
</gene>
<evidence type="ECO:0000256" key="1">
    <source>
        <dbReference type="ARBA" id="ARBA00022801"/>
    </source>
</evidence>
<reference evidence="2 3" key="1">
    <citation type="submission" date="2016-07" db="EMBL/GenBank/DDBJ databases">
        <title>Draft genome of the white-rot fungus Obba rivulosa 3A-2.</title>
        <authorList>
            <consortium name="DOE Joint Genome Institute"/>
            <person name="Miettinen O."/>
            <person name="Riley R."/>
            <person name="Acob R."/>
            <person name="Barry K."/>
            <person name="Cullen D."/>
            <person name="De Vries R."/>
            <person name="Hainaut M."/>
            <person name="Hatakka A."/>
            <person name="Henrissat B."/>
            <person name="Hilden K."/>
            <person name="Kuo R."/>
            <person name="Labutti K."/>
            <person name="Lipzen A."/>
            <person name="Makela M.R."/>
            <person name="Sandor L."/>
            <person name="Spatafora J.W."/>
            <person name="Grigoriev I.V."/>
            <person name="Hibbett D.S."/>
        </authorList>
    </citation>
    <scope>NUCLEOTIDE SEQUENCE [LARGE SCALE GENOMIC DNA]</scope>
    <source>
        <strain evidence="2 3">3A-2</strain>
    </source>
</reference>
<keyword evidence="3" id="KW-1185">Reference proteome</keyword>
<dbReference type="SUPFAM" id="SSF54637">
    <property type="entry name" value="Thioesterase/thiol ester dehydrase-isomerase"/>
    <property type="match status" value="1"/>
</dbReference>
<evidence type="ECO:0000313" key="2">
    <source>
        <dbReference type="EMBL" id="OCH94489.1"/>
    </source>
</evidence>
<evidence type="ECO:0008006" key="4">
    <source>
        <dbReference type="Google" id="ProtNLM"/>
    </source>
</evidence>
<evidence type="ECO:0000313" key="3">
    <source>
        <dbReference type="Proteomes" id="UP000250043"/>
    </source>
</evidence>
<dbReference type="InterPro" id="IPR029069">
    <property type="entry name" value="HotDog_dom_sf"/>
</dbReference>
<dbReference type="PANTHER" id="PTHR21660:SF1">
    <property type="entry name" value="ACYL-COENZYME A THIOESTERASE 13"/>
    <property type="match status" value="1"/>
</dbReference>
<dbReference type="CDD" id="cd03443">
    <property type="entry name" value="PaaI_thioesterase"/>
    <property type="match status" value="1"/>
</dbReference>
<accession>A0A8E2DRF6</accession>
<protein>
    <recommendedName>
        <fullName evidence="4">Thioesterase domain-containing protein</fullName>
    </recommendedName>
</protein>